<sequence length="192" mass="21592">MKKTKRISKKVSKKTKVEEKKKRPTTVTILGWISIGYAIFITASSMIAFIYLGFARNLLARSLYQYPAQMRSLLVLFNYSQLMMLPTMAIAIFVIIAGIFLLKLHAWARDALEVVSWLTIGYRIGTGIFFMVFWRNVLAHMPFPQAGPGLGLIMGPHGTFMTLISTAMHVVPLAVIIYVLRSKDVTEAFAKS</sequence>
<feature type="transmembrane region" description="Helical" evidence="1">
    <location>
        <begin position="29"/>
        <end position="54"/>
    </location>
</feature>
<feature type="transmembrane region" description="Helical" evidence="1">
    <location>
        <begin position="114"/>
        <end position="134"/>
    </location>
</feature>
<evidence type="ECO:0000313" key="2">
    <source>
        <dbReference type="EMBL" id="KPJ72353.1"/>
    </source>
</evidence>
<keyword evidence="1" id="KW-0812">Transmembrane</keyword>
<protein>
    <submittedName>
        <fullName evidence="2">Uncharacterized protein</fullName>
    </submittedName>
</protein>
<evidence type="ECO:0000313" key="3">
    <source>
        <dbReference type="Proteomes" id="UP000051012"/>
    </source>
</evidence>
<accession>A0A0S7YC15</accession>
<gene>
    <name evidence="2" type="ORF">AMJ52_06630</name>
</gene>
<organism evidence="2 3">
    <name type="scientific">candidate division TA06 bacterium DG_78</name>
    <dbReference type="NCBI Taxonomy" id="1703772"/>
    <lineage>
        <taxon>Bacteria</taxon>
        <taxon>Bacteria division TA06</taxon>
    </lineage>
</organism>
<keyword evidence="1" id="KW-1133">Transmembrane helix</keyword>
<reference evidence="2 3" key="1">
    <citation type="journal article" date="2015" name="Microbiome">
        <title>Genomic resolution of linkages in carbon, nitrogen, and sulfur cycling among widespread estuary sediment bacteria.</title>
        <authorList>
            <person name="Baker B.J."/>
            <person name="Lazar C.S."/>
            <person name="Teske A.P."/>
            <person name="Dick G.J."/>
        </authorList>
    </citation>
    <scope>NUCLEOTIDE SEQUENCE [LARGE SCALE GENOMIC DNA]</scope>
    <source>
        <strain evidence="2">DG_78</strain>
    </source>
</reference>
<evidence type="ECO:0000256" key="1">
    <source>
        <dbReference type="SAM" id="Phobius"/>
    </source>
</evidence>
<proteinExistence type="predicted"/>
<feature type="transmembrane region" description="Helical" evidence="1">
    <location>
        <begin position="74"/>
        <end position="102"/>
    </location>
</feature>
<name>A0A0S7YC15_UNCT6</name>
<dbReference type="EMBL" id="LJNI01000080">
    <property type="protein sequence ID" value="KPJ72353.1"/>
    <property type="molecule type" value="Genomic_DNA"/>
</dbReference>
<comment type="caution">
    <text evidence="2">The sequence shown here is derived from an EMBL/GenBank/DDBJ whole genome shotgun (WGS) entry which is preliminary data.</text>
</comment>
<dbReference type="AlphaFoldDB" id="A0A0S7YC15"/>
<dbReference type="Proteomes" id="UP000051012">
    <property type="component" value="Unassembled WGS sequence"/>
</dbReference>
<feature type="transmembrane region" description="Helical" evidence="1">
    <location>
        <begin position="160"/>
        <end position="180"/>
    </location>
</feature>
<keyword evidence="1" id="KW-0472">Membrane</keyword>